<dbReference type="PANTHER" id="PTHR24366:SF168">
    <property type="entry name" value="GH22922P-RELATED"/>
    <property type="match status" value="1"/>
</dbReference>
<dbReference type="InterPro" id="IPR001611">
    <property type="entry name" value="Leu-rich_rpt"/>
</dbReference>
<comment type="similarity">
    <text evidence="1">Belongs to the Toll-like receptor family.</text>
</comment>
<evidence type="ECO:0000256" key="5">
    <source>
        <dbReference type="SAM" id="Phobius"/>
    </source>
</evidence>
<comment type="caution">
    <text evidence="7">The sequence shown here is derived from an EMBL/GenBank/DDBJ whole genome shotgun (WGS) entry which is preliminary data.</text>
</comment>
<feature type="transmembrane region" description="Helical" evidence="5">
    <location>
        <begin position="200"/>
        <end position="219"/>
    </location>
</feature>
<keyword evidence="5" id="KW-0812">Transmembrane</keyword>
<dbReference type="PROSITE" id="PS51450">
    <property type="entry name" value="LRR"/>
    <property type="match status" value="2"/>
</dbReference>
<evidence type="ECO:0000256" key="2">
    <source>
        <dbReference type="ARBA" id="ARBA00022614"/>
    </source>
</evidence>
<keyword evidence="8" id="KW-1185">Reference proteome</keyword>
<dbReference type="PANTHER" id="PTHR24366">
    <property type="entry name" value="IG(IMMUNOGLOBULIN) AND LRR(LEUCINE RICH REPEAT) DOMAINS"/>
    <property type="match status" value="1"/>
</dbReference>
<sequence length="1618" mass="180981">MCGANLHLHFFAVFISTDNVRRSAITDTPQQPNQRPILPPPVPSLHILLIAPPAEGVKHFPTNPSNPSGHHFQHVSFSSRPIGGFRSRGKRTINARETVNSNLVIHQNAIVLLNVHLPSFLALREGHRFSSDSQRSATSKLLLLRPAFFRPSVFLLFFAFFLPSSAISSSFCHSAECGTSPQMHLPRLLSFKRISKFDKFKLFTVALCLLAFVLAFPAGKIASGHIHRRRDTTPNGGAAENVQPQHQQYSVFRYRCPDDCSCMPDDVKHELLIVICAWPKLRSFGQFPRGGTKSLSIQCTGTKPNDAEEQSGDGEDEAPFDGFDELQELRITNCSSSPVLLRWLLSPPRRLFLSTPRLRLLHLSQMPSLLRLSAHFFDGLHALERLTLTGTALAHFPLNALCPLRALQVLDVSSNSLSSPSLSLSPSQCQLGQLIIADLSSNRIGQLRQSDLNPFPALRKLALANNTLAQIDSASFGHVPFLQQLDLSQNRLSSLPRLPPNISHLFLSDNLFTKIPASVSELNELKELSMSANAIGGGAKDNAKGGETADAELPLRSASLEKLDLSSNALRRVPTELVAHSLHSLKVLNLAANSIERMEPKLMANFSALKQLDLSQNFLRFLPFGTFDGLDELQMLLLDHNKIEKMDEELFSGGSAKVHTLAMSNNALTEMPVAVRRLQKIKRMDFSNNRISHLYKFVLNKLAHLSKLNLAGNSLESVESFVFSDCANLAEISLAKNRIQTLSSDAFAKCPRLRKIDLSGNKIRSLNKALFGLASLQWVNVSENAMEELEWAQFPAEAELLEIEANGNEMRSIGTEDEARRGRKLRKLELRRNHLANLAMDSLPPSLEELDVRENRLTEVTFGTAYELADTAMAQLKKVDLRSNKLSTIPRELYERFVVANAPFGELWVGGNPLECSCEMNWLLNASASAVGTAISRKQINAAKGGVMDIESAKCVVPLDGQRKRIIETTPFDFLCPYSLFCAVGCQCCQFNGCDCKSRCPPGCHCFRDRSSATNVVKCSGDSVGSDFSLRSLPMHASHVLLSGLNLPVLSSSEFFGRKRLRELHLNRSDIRRIEPNAFESLANLMSLHLSNNRLTHFNGSECTETKNIRLLDLSGNELTEMGTELGEVLPNLETLLLADNAMEEVPEYLQNPSSANLRSVSLSGNPFRCDCAEPSATERRNRRPMDAAHWLEGNRGRVTDAPGMRCVENVTRAKERNESTVLAKVFALPNHADDHLFSMPMLEFLREENSGIFLLCCLIFVLFCRREKNKNKRCHFGADSVTTTQTTCLISANNSDSLASSHSPPTSGGSSPMPIAPQQMLVPEHAEKVPLISYDIFISYHKRDERLLEREFCRPLMEMGFSLCLLHKCGYYKTDGHQLQGNNAELDFLVQHSRALLIFMTPEFLWDEWNTLQVSISHKLAKHKLIVYVSKQLQNQMDKLPEELGHMMRLNVQLWSLWDAQSFRDRFFWDGLMGQLNALLKGIYQVAEEENANRTTAQQQPIYAECNYETIQPQQKNEDDAPEVVLQQQNNNDEPQLQNEDDAPEVNLQQLQNNVGLILQQMTRLTDVVQHQNEMTEELSLRMDRLEMRNTISMCTSILVIVISGGFFAKSDLIFFC</sequence>
<dbReference type="InterPro" id="IPR003591">
    <property type="entry name" value="Leu-rich_rpt_typical-subtyp"/>
</dbReference>
<keyword evidence="2" id="KW-0433">Leucine-rich repeat</keyword>
<organism evidence="7 8">
    <name type="scientific">Heterodera trifolii</name>
    <dbReference type="NCBI Taxonomy" id="157864"/>
    <lineage>
        <taxon>Eukaryota</taxon>
        <taxon>Metazoa</taxon>
        <taxon>Ecdysozoa</taxon>
        <taxon>Nematoda</taxon>
        <taxon>Chromadorea</taxon>
        <taxon>Rhabditida</taxon>
        <taxon>Tylenchina</taxon>
        <taxon>Tylenchomorpha</taxon>
        <taxon>Tylenchoidea</taxon>
        <taxon>Heteroderidae</taxon>
        <taxon>Heteroderinae</taxon>
        <taxon>Heterodera</taxon>
    </lineage>
</organism>
<dbReference type="InterPro" id="IPR000157">
    <property type="entry name" value="TIR_dom"/>
</dbReference>
<feature type="region of interest" description="Disordered" evidence="4">
    <location>
        <begin position="1297"/>
        <end position="1316"/>
    </location>
</feature>
<accession>A0ABD2LPS7</accession>
<feature type="compositionally biased region" description="Acidic residues" evidence="4">
    <location>
        <begin position="307"/>
        <end position="317"/>
    </location>
</feature>
<evidence type="ECO:0000313" key="8">
    <source>
        <dbReference type="Proteomes" id="UP001620626"/>
    </source>
</evidence>
<dbReference type="SUPFAM" id="SSF52200">
    <property type="entry name" value="Toll/Interleukin receptor TIR domain"/>
    <property type="match status" value="1"/>
</dbReference>
<feature type="region of interest" description="Disordered" evidence="4">
    <location>
        <begin position="295"/>
        <end position="317"/>
    </location>
</feature>
<dbReference type="SMART" id="SM00368">
    <property type="entry name" value="LRR_RI"/>
    <property type="match status" value="3"/>
</dbReference>
<keyword evidence="5" id="KW-0472">Membrane</keyword>
<protein>
    <recommendedName>
        <fullName evidence="6">TIR domain-containing protein</fullName>
    </recommendedName>
</protein>
<dbReference type="EMBL" id="JBICBT010000334">
    <property type="protein sequence ID" value="KAL3117246.1"/>
    <property type="molecule type" value="Genomic_DNA"/>
</dbReference>
<keyword evidence="3" id="KW-0677">Repeat</keyword>
<dbReference type="PROSITE" id="PS50104">
    <property type="entry name" value="TIR"/>
    <property type="match status" value="1"/>
</dbReference>
<dbReference type="Gene3D" id="3.80.10.10">
    <property type="entry name" value="Ribonuclease Inhibitor"/>
    <property type="match status" value="5"/>
</dbReference>
<reference evidence="7 8" key="1">
    <citation type="submission" date="2024-10" db="EMBL/GenBank/DDBJ databases">
        <authorList>
            <person name="Kim D."/>
        </authorList>
    </citation>
    <scope>NUCLEOTIDE SEQUENCE [LARGE SCALE GENOMIC DNA]</scope>
    <source>
        <strain evidence="7">BH-2024</strain>
    </source>
</reference>
<evidence type="ECO:0000256" key="1">
    <source>
        <dbReference type="ARBA" id="ARBA00009634"/>
    </source>
</evidence>
<keyword evidence="5" id="KW-1133">Transmembrane helix</keyword>
<dbReference type="InterPro" id="IPR032675">
    <property type="entry name" value="LRR_dom_sf"/>
</dbReference>
<evidence type="ECO:0000256" key="3">
    <source>
        <dbReference type="ARBA" id="ARBA00022737"/>
    </source>
</evidence>
<dbReference type="SUPFAM" id="SSF52058">
    <property type="entry name" value="L domain-like"/>
    <property type="match status" value="3"/>
</dbReference>
<gene>
    <name evidence="7" type="ORF">niasHT_007649</name>
</gene>
<feature type="transmembrane region" description="Helical" evidence="5">
    <location>
        <begin position="142"/>
        <end position="162"/>
    </location>
</feature>
<dbReference type="PRINTS" id="PR00019">
    <property type="entry name" value="LEURICHRPT"/>
</dbReference>
<dbReference type="Proteomes" id="UP001620626">
    <property type="component" value="Unassembled WGS sequence"/>
</dbReference>
<dbReference type="Pfam" id="PF13855">
    <property type="entry name" value="LRR_8"/>
    <property type="match status" value="5"/>
</dbReference>
<evidence type="ECO:0000313" key="7">
    <source>
        <dbReference type="EMBL" id="KAL3117246.1"/>
    </source>
</evidence>
<dbReference type="SMART" id="SM00364">
    <property type="entry name" value="LRR_BAC"/>
    <property type="match status" value="7"/>
</dbReference>
<feature type="domain" description="TIR" evidence="6">
    <location>
        <begin position="1333"/>
        <end position="1477"/>
    </location>
</feature>
<feature type="compositionally biased region" description="Low complexity" evidence="4">
    <location>
        <begin position="1301"/>
        <end position="1314"/>
    </location>
</feature>
<evidence type="ECO:0000259" key="6">
    <source>
        <dbReference type="PROSITE" id="PS50104"/>
    </source>
</evidence>
<proteinExistence type="inferred from homology"/>
<dbReference type="Gene3D" id="3.40.50.10140">
    <property type="entry name" value="Toll/interleukin-1 receptor homology (TIR) domain"/>
    <property type="match status" value="1"/>
</dbReference>
<dbReference type="SMART" id="SM00369">
    <property type="entry name" value="LRR_TYP"/>
    <property type="match status" value="19"/>
</dbReference>
<name>A0ABD2LPS7_9BILA</name>
<dbReference type="InterPro" id="IPR035897">
    <property type="entry name" value="Toll_tir_struct_dom_sf"/>
</dbReference>
<feature type="transmembrane region" description="Helical" evidence="5">
    <location>
        <begin position="1592"/>
        <end position="1610"/>
    </location>
</feature>
<evidence type="ECO:0000256" key="4">
    <source>
        <dbReference type="SAM" id="MobiDB-lite"/>
    </source>
</evidence>